<gene>
    <name evidence="2" type="ORF">RHOBADRAFT_66348</name>
</gene>
<evidence type="ECO:0000313" key="3">
    <source>
        <dbReference type="Proteomes" id="UP000053890"/>
    </source>
</evidence>
<feature type="chain" id="PRO_5008265446" description="Extracellular membrane protein CFEM domain-containing protein" evidence="1">
    <location>
        <begin position="18"/>
        <end position="206"/>
    </location>
</feature>
<dbReference type="Proteomes" id="UP000053890">
    <property type="component" value="Unassembled WGS sequence"/>
</dbReference>
<sequence>MVRAAVVVLALAASVCASAHGALGRVKRQSLSDSSTQAVEGLLDIAQMVLAGNTTTECNDWITSLQNCSNLSDETEVATCACGTDVLTQLEACAPVYGKGPTESSFRFKSFCTEVLPTLDLSNSTLSSAASSVAASATSAIDSLTSSAVSAASSASNAARSSASSAASSAAAGAQPSSASGSSGAGRTAVVGGLAGVVAIVAALAL</sequence>
<feature type="signal peptide" evidence="1">
    <location>
        <begin position="1"/>
        <end position="17"/>
    </location>
</feature>
<reference evidence="2 3" key="1">
    <citation type="journal article" date="2015" name="Front. Microbiol.">
        <title>Genome sequence of the plant growth promoting endophytic yeast Rhodotorula graminis WP1.</title>
        <authorList>
            <person name="Firrincieli A."/>
            <person name="Otillar R."/>
            <person name="Salamov A."/>
            <person name="Schmutz J."/>
            <person name="Khan Z."/>
            <person name="Redman R.S."/>
            <person name="Fleck N.D."/>
            <person name="Lindquist E."/>
            <person name="Grigoriev I.V."/>
            <person name="Doty S.L."/>
        </authorList>
    </citation>
    <scope>NUCLEOTIDE SEQUENCE [LARGE SCALE GENOMIC DNA]</scope>
    <source>
        <strain evidence="2 3">WP1</strain>
    </source>
</reference>
<dbReference type="OrthoDB" id="10628299at2759"/>
<dbReference type="RefSeq" id="XP_018271219.1">
    <property type="nucleotide sequence ID" value="XM_018418948.1"/>
</dbReference>
<protein>
    <recommendedName>
        <fullName evidence="4">Extracellular membrane protein CFEM domain-containing protein</fullName>
    </recommendedName>
</protein>
<organism evidence="2 3">
    <name type="scientific">Rhodotorula graminis (strain WP1)</name>
    <dbReference type="NCBI Taxonomy" id="578459"/>
    <lineage>
        <taxon>Eukaryota</taxon>
        <taxon>Fungi</taxon>
        <taxon>Dikarya</taxon>
        <taxon>Basidiomycota</taxon>
        <taxon>Pucciniomycotina</taxon>
        <taxon>Microbotryomycetes</taxon>
        <taxon>Sporidiobolales</taxon>
        <taxon>Sporidiobolaceae</taxon>
        <taxon>Rhodotorula</taxon>
    </lineage>
</organism>
<evidence type="ECO:0000313" key="2">
    <source>
        <dbReference type="EMBL" id="KPV75170.1"/>
    </source>
</evidence>
<keyword evidence="3" id="KW-1185">Reference proteome</keyword>
<evidence type="ECO:0008006" key="4">
    <source>
        <dbReference type="Google" id="ProtNLM"/>
    </source>
</evidence>
<dbReference type="EMBL" id="KQ474078">
    <property type="protein sequence ID" value="KPV75170.1"/>
    <property type="molecule type" value="Genomic_DNA"/>
</dbReference>
<dbReference type="OMA" id="ECNDWIT"/>
<dbReference type="AlphaFoldDB" id="A0A194S3T7"/>
<evidence type="ECO:0000256" key="1">
    <source>
        <dbReference type="SAM" id="SignalP"/>
    </source>
</evidence>
<proteinExistence type="predicted"/>
<accession>A0A194S3T7</accession>
<dbReference type="GeneID" id="28979395"/>
<keyword evidence="1" id="KW-0732">Signal</keyword>
<name>A0A194S3T7_RHOGW</name>